<keyword evidence="1" id="KW-0732">Signal</keyword>
<name>W7Q748_9ALTE</name>
<dbReference type="InterPro" id="IPR013424">
    <property type="entry name" value="Ice-binding_C"/>
</dbReference>
<evidence type="ECO:0000313" key="4">
    <source>
        <dbReference type="Proteomes" id="UP000019276"/>
    </source>
</evidence>
<evidence type="ECO:0000313" key="3">
    <source>
        <dbReference type="EMBL" id="EWH08574.1"/>
    </source>
</evidence>
<dbReference type="EMBL" id="ARZY01000042">
    <property type="protein sequence ID" value="EWH08574.1"/>
    <property type="molecule type" value="Genomic_DNA"/>
</dbReference>
<dbReference type="Pfam" id="PF07589">
    <property type="entry name" value="PEP-CTERM"/>
    <property type="match status" value="1"/>
</dbReference>
<feature type="signal peptide" evidence="1">
    <location>
        <begin position="1"/>
        <end position="26"/>
    </location>
</feature>
<dbReference type="OrthoDB" id="5506812at2"/>
<organism evidence="3 4">
    <name type="scientific">Catenovulum agarivorans DS-2</name>
    <dbReference type="NCBI Taxonomy" id="1328313"/>
    <lineage>
        <taxon>Bacteria</taxon>
        <taxon>Pseudomonadati</taxon>
        <taxon>Pseudomonadota</taxon>
        <taxon>Gammaproteobacteria</taxon>
        <taxon>Alteromonadales</taxon>
        <taxon>Alteromonadaceae</taxon>
        <taxon>Catenovulum</taxon>
    </lineage>
</organism>
<accession>W7Q748</accession>
<sequence length="338" mass="36490">MTPNKIKLLAVAISTILGTHIAPVYAFPTDIELSANTDVTLNGDNSTDSDTDNTSVYASSYLYSGNDWADANASANDQGWIYSNAYGYGADFDAMSTVTQSVTVTNDTGLDQFIDFTFTINFGSLSVYGFEYEPAFETGEYITASYMADIRLNDTSIWDSSAALTYDENGYSFTQSGASLANYDASNPEYYGWGEQTDTIGLGLIGAGESFTLDYIVKTHSFGQPGLIDDCDNGYGDYGEYGDGGEFLVFNTFVDDFDDGYGDYGEYGDGYGCLYSALDAYAQFGDPFDFGATPAFTDASFTQSTPVPEPSSFAIIGAGLAGLAFMRRRQEKTKKNLS</sequence>
<keyword evidence="4" id="KW-1185">Reference proteome</keyword>
<dbReference type="AlphaFoldDB" id="W7Q748"/>
<gene>
    <name evidence="3" type="ORF">DS2_16549</name>
</gene>
<evidence type="ECO:0000256" key="1">
    <source>
        <dbReference type="SAM" id="SignalP"/>
    </source>
</evidence>
<dbReference type="Proteomes" id="UP000019276">
    <property type="component" value="Unassembled WGS sequence"/>
</dbReference>
<dbReference type="NCBIfam" id="TIGR02595">
    <property type="entry name" value="PEP_CTERM"/>
    <property type="match status" value="1"/>
</dbReference>
<proteinExistence type="predicted"/>
<dbReference type="eggNOG" id="ENOG50317Z9">
    <property type="taxonomic scope" value="Bacteria"/>
</dbReference>
<reference evidence="3 4" key="1">
    <citation type="journal article" date="2014" name="Genome Announc.">
        <title>Draft Genome Sequence of the Agar-Degrading Bacterium Catenovulum sp. Strain DS-2, Isolated from Intestines of Haliotis diversicolor.</title>
        <authorList>
            <person name="Shan D."/>
            <person name="Li X."/>
            <person name="Gu Z."/>
            <person name="Wei G."/>
            <person name="Gao Z."/>
            <person name="Shao Z."/>
        </authorList>
    </citation>
    <scope>NUCLEOTIDE SEQUENCE [LARGE SCALE GENOMIC DNA]</scope>
    <source>
        <strain evidence="3 4">DS-2</strain>
    </source>
</reference>
<evidence type="ECO:0000259" key="2">
    <source>
        <dbReference type="Pfam" id="PF07589"/>
    </source>
</evidence>
<feature type="chain" id="PRO_5004897906" description="Ice-binding protein C-terminal domain-containing protein" evidence="1">
    <location>
        <begin position="27"/>
        <end position="338"/>
    </location>
</feature>
<comment type="caution">
    <text evidence="3">The sequence shown here is derived from an EMBL/GenBank/DDBJ whole genome shotgun (WGS) entry which is preliminary data.</text>
</comment>
<dbReference type="RefSeq" id="WP_035016028.1">
    <property type="nucleotide sequence ID" value="NZ_ARZY01000042.1"/>
</dbReference>
<feature type="domain" description="Ice-binding protein C-terminal" evidence="2">
    <location>
        <begin position="306"/>
        <end position="328"/>
    </location>
</feature>
<protein>
    <recommendedName>
        <fullName evidence="2">Ice-binding protein C-terminal domain-containing protein</fullName>
    </recommendedName>
</protein>